<dbReference type="Proteomes" id="UP000095282">
    <property type="component" value="Unplaced"/>
</dbReference>
<organism evidence="2 3">
    <name type="scientific">Caenorhabditis tropicalis</name>
    <dbReference type="NCBI Taxonomy" id="1561998"/>
    <lineage>
        <taxon>Eukaryota</taxon>
        <taxon>Metazoa</taxon>
        <taxon>Ecdysozoa</taxon>
        <taxon>Nematoda</taxon>
        <taxon>Chromadorea</taxon>
        <taxon>Rhabditida</taxon>
        <taxon>Rhabditina</taxon>
        <taxon>Rhabditomorpha</taxon>
        <taxon>Rhabditoidea</taxon>
        <taxon>Rhabditidae</taxon>
        <taxon>Peloderinae</taxon>
        <taxon>Caenorhabditis</taxon>
    </lineage>
</organism>
<dbReference type="eggNOG" id="ENOG502TJY0">
    <property type="taxonomic scope" value="Eukaryota"/>
</dbReference>
<dbReference type="Pfam" id="PF00646">
    <property type="entry name" value="F-box"/>
    <property type="match status" value="1"/>
</dbReference>
<name>A0A1I7V209_9PELO</name>
<dbReference type="PROSITE" id="PS50181">
    <property type="entry name" value="FBOX"/>
    <property type="match status" value="1"/>
</dbReference>
<dbReference type="AlphaFoldDB" id="A0A1I7V209"/>
<evidence type="ECO:0000259" key="1">
    <source>
        <dbReference type="PROSITE" id="PS50181"/>
    </source>
</evidence>
<dbReference type="WBParaSite" id="Csp11.Scaffold630.g21602.t1">
    <property type="protein sequence ID" value="Csp11.Scaffold630.g21602.t1"/>
    <property type="gene ID" value="Csp11.Scaffold630.g21602"/>
</dbReference>
<sequence length="339" mass="39287">MSSPLYLLRLPQLVCAEIINSMKTTEQFAISLCSRRAFFVIKSLRRRSNLLELEAFGYDTVCVKDKNSKLNLKIIHLLEMPTHSENRTIIRGVSVTYDFKNDKGEVTVNIYWKDPKLVGTMNVIEHLCDLFQSEVSVLVILYDTGTELMDWLQKRQKTIKCVLVNSEKSEEKIFKAEDLKYIVLTSKSEVIQLNAFCFEPFQLPELPKTCKVFEAHRGKWLSLNEIMSMNCTDIFAKETEFTIEEINEFIRHWKNGGSPRLKALQVGMKQYMWPGLIFGLGLRWLLEVKTYVTPNRAKFQFEILHTEIERDDGVKANFKIDQDTGHFCFGVWPDAEGST</sequence>
<protein>
    <submittedName>
        <fullName evidence="3">F-box domain-containing protein</fullName>
    </submittedName>
</protein>
<evidence type="ECO:0000313" key="3">
    <source>
        <dbReference type="WBParaSite" id="Csp11.Scaffold630.g21602.t1"/>
    </source>
</evidence>
<dbReference type="Pfam" id="PF07735">
    <property type="entry name" value="FBA_2"/>
    <property type="match status" value="1"/>
</dbReference>
<proteinExistence type="predicted"/>
<dbReference type="PANTHER" id="PTHR21503:SF8">
    <property type="entry name" value="F-BOX ASSOCIATED DOMAIN-CONTAINING PROTEIN-RELATED"/>
    <property type="match status" value="1"/>
</dbReference>
<accession>A0A1I7V209</accession>
<evidence type="ECO:0000313" key="2">
    <source>
        <dbReference type="Proteomes" id="UP000095282"/>
    </source>
</evidence>
<dbReference type="PANTHER" id="PTHR21503">
    <property type="entry name" value="F-BOX-CONTAINING HYPOTHETICAL PROTEIN C.ELEGANS"/>
    <property type="match status" value="1"/>
</dbReference>
<dbReference type="InterPro" id="IPR012885">
    <property type="entry name" value="F-box_Sdz-33"/>
</dbReference>
<feature type="domain" description="F-box" evidence="1">
    <location>
        <begin position="4"/>
        <end position="53"/>
    </location>
</feature>
<reference evidence="3" key="1">
    <citation type="submission" date="2016-11" db="UniProtKB">
        <authorList>
            <consortium name="WormBaseParasite"/>
        </authorList>
    </citation>
    <scope>IDENTIFICATION</scope>
</reference>
<keyword evidence="2" id="KW-1185">Reference proteome</keyword>
<dbReference type="InterPro" id="IPR001810">
    <property type="entry name" value="F-box_dom"/>
</dbReference>